<sequence length="221" mass="26778">TKDRKRGLRLRRTGTEDTTHERAHIYEIDDHHNIYDDDELEEEEEEEEEDHSNNTYFKNFFTFNYSNIFPRLLSTSSYIHKKEEQQINAYSNEQNVMKEILSMHKKKRQITKNKNYNYNEQEIDGGQGVYYNLYNNKTKPFLRTTQEQYKIMDEHLSYIKADTRPIRNDYEELLAYRTNNEILLREKEKKKKKNKKKKKTQAPNITHISFTHNLNITKGNI</sequence>
<dbReference type="VEuPathDB" id="PlasmoDB:PGABG01_0415200"/>
<comment type="caution">
    <text evidence="2">The sequence shown here is derived from an EMBL/GenBank/DDBJ whole genome shotgun (WGS) entry which is preliminary data.</text>
</comment>
<dbReference type="VEuPathDB" id="PlasmoDB:PGSY75_0417400"/>
<dbReference type="Proteomes" id="UP000076004">
    <property type="component" value="Unassembled WGS sequence"/>
</dbReference>
<feature type="non-terminal residue" evidence="2">
    <location>
        <position position="1"/>
    </location>
</feature>
<dbReference type="GeneID" id="29774841"/>
<proteinExistence type="predicted"/>
<dbReference type="AlphaFoldDB" id="A0A151LUL4"/>
<reference evidence="2 3" key="1">
    <citation type="journal article" date="2016" name="Nat. Commun.">
        <title>Genomes of cryptic chimpanzee Plasmodium species reveal key evolutionary events leading to human malaria.</title>
        <authorList>
            <person name="Sundararaman S.A."/>
            <person name="Plenderleith L.J."/>
            <person name="Liu W."/>
            <person name="Loy D.E."/>
            <person name="Learn G.H."/>
            <person name="Li Y."/>
            <person name="Shaw K.S."/>
            <person name="Ayouba A."/>
            <person name="Peeters M."/>
            <person name="Speede S."/>
            <person name="Shaw G.M."/>
            <person name="Bushman F.D."/>
            <person name="Brisson D."/>
            <person name="Rayner J.C."/>
            <person name="Sharp P.M."/>
            <person name="Hahn B.H."/>
        </authorList>
    </citation>
    <scope>NUCLEOTIDE SEQUENCE [LARGE SCALE GENOMIC DNA]</scope>
    <source>
        <strain evidence="2 3">SY75</strain>
    </source>
</reference>
<accession>A0A151LUL4</accession>
<feature type="compositionally biased region" description="Basic and acidic residues" evidence="1">
    <location>
        <begin position="13"/>
        <end position="35"/>
    </location>
</feature>
<feature type="compositionally biased region" description="Acidic residues" evidence="1">
    <location>
        <begin position="36"/>
        <end position="50"/>
    </location>
</feature>
<feature type="compositionally biased region" description="Basic residues" evidence="1">
    <location>
        <begin position="1"/>
        <end position="12"/>
    </location>
</feature>
<organism evidence="2 3">
    <name type="scientific">Plasmodium gaboni</name>
    <dbReference type="NCBI Taxonomy" id="647221"/>
    <lineage>
        <taxon>Eukaryota</taxon>
        <taxon>Sar</taxon>
        <taxon>Alveolata</taxon>
        <taxon>Apicomplexa</taxon>
        <taxon>Aconoidasida</taxon>
        <taxon>Haemosporida</taxon>
        <taxon>Plasmodiidae</taxon>
        <taxon>Plasmodium</taxon>
        <taxon>Plasmodium (Laverania)</taxon>
    </lineage>
</organism>
<protein>
    <submittedName>
        <fullName evidence="2">Uncharacterized protein</fullName>
    </submittedName>
</protein>
<dbReference type="EMBL" id="LVLB01000005">
    <property type="protein sequence ID" value="KYO02867.1"/>
    <property type="molecule type" value="Genomic_DNA"/>
</dbReference>
<dbReference type="RefSeq" id="XP_018643387.1">
    <property type="nucleotide sequence ID" value="XM_018784225.1"/>
</dbReference>
<name>A0A151LUL4_9APIC</name>
<evidence type="ECO:0000313" key="3">
    <source>
        <dbReference type="Proteomes" id="UP000076004"/>
    </source>
</evidence>
<gene>
    <name evidence="2" type="ORF">PGSY75_0417400</name>
</gene>
<evidence type="ECO:0000313" key="2">
    <source>
        <dbReference type="EMBL" id="KYO02867.1"/>
    </source>
</evidence>
<feature type="region of interest" description="Disordered" evidence="1">
    <location>
        <begin position="1"/>
        <end position="53"/>
    </location>
</feature>
<evidence type="ECO:0000256" key="1">
    <source>
        <dbReference type="SAM" id="MobiDB-lite"/>
    </source>
</evidence>